<name>A0A319EPI4_ASPSB</name>
<organism evidence="2 3">
    <name type="scientific">Aspergillus sclerotiicarbonarius (strain CBS 121057 / IBT 28362)</name>
    <dbReference type="NCBI Taxonomy" id="1448318"/>
    <lineage>
        <taxon>Eukaryota</taxon>
        <taxon>Fungi</taxon>
        <taxon>Dikarya</taxon>
        <taxon>Ascomycota</taxon>
        <taxon>Pezizomycotina</taxon>
        <taxon>Eurotiomycetes</taxon>
        <taxon>Eurotiomycetidae</taxon>
        <taxon>Eurotiales</taxon>
        <taxon>Aspergillaceae</taxon>
        <taxon>Aspergillus</taxon>
        <taxon>Aspergillus subgen. Circumdati</taxon>
    </lineage>
</organism>
<dbReference type="VEuPathDB" id="FungiDB:BO78DRAFT_818"/>
<dbReference type="EMBL" id="KZ826315">
    <property type="protein sequence ID" value="PYI12277.1"/>
    <property type="molecule type" value="Genomic_DNA"/>
</dbReference>
<feature type="region of interest" description="Disordered" evidence="1">
    <location>
        <begin position="166"/>
        <end position="240"/>
    </location>
</feature>
<evidence type="ECO:0000313" key="2">
    <source>
        <dbReference type="EMBL" id="PYI12277.1"/>
    </source>
</evidence>
<feature type="region of interest" description="Disordered" evidence="1">
    <location>
        <begin position="1"/>
        <end position="108"/>
    </location>
</feature>
<proteinExistence type="predicted"/>
<gene>
    <name evidence="2" type="ORF">BO78DRAFT_818</name>
</gene>
<feature type="compositionally biased region" description="Pro residues" evidence="1">
    <location>
        <begin position="227"/>
        <end position="240"/>
    </location>
</feature>
<keyword evidence="3" id="KW-1185">Reference proteome</keyword>
<protein>
    <submittedName>
        <fullName evidence="2">Uncharacterized protein</fullName>
    </submittedName>
</protein>
<dbReference type="AlphaFoldDB" id="A0A319EPI4"/>
<evidence type="ECO:0000256" key="1">
    <source>
        <dbReference type="SAM" id="MobiDB-lite"/>
    </source>
</evidence>
<feature type="compositionally biased region" description="Basic and acidic residues" evidence="1">
    <location>
        <begin position="186"/>
        <end position="205"/>
    </location>
</feature>
<evidence type="ECO:0000313" key="3">
    <source>
        <dbReference type="Proteomes" id="UP000248423"/>
    </source>
</evidence>
<sequence>MDGCLSLPKSGKGTEGVEGERCFAPSGDRIGERGMQREKRRQRGKEERRETVALWRHSHSAGRVYFLQGSERSGRRRDGRNAGCETTGGPRGADSARGGPGRANQHRAWACHGKVERTTAGRSAVRYRIPEVSQYVPGTLYRVPGMEELQLVYQGRGTITREQLPGDSQVIMGGKSGFEDLGDQSTIRRDDVHDPSLQEQGRERSQGQGQRHGKQKAAARPGMIRVMPPPPPHHPSPVPN</sequence>
<accession>A0A319EPI4</accession>
<dbReference type="Proteomes" id="UP000248423">
    <property type="component" value="Unassembled WGS sequence"/>
</dbReference>
<reference evidence="2 3" key="1">
    <citation type="submission" date="2018-02" db="EMBL/GenBank/DDBJ databases">
        <title>The genomes of Aspergillus section Nigri reveals drivers in fungal speciation.</title>
        <authorList>
            <consortium name="DOE Joint Genome Institute"/>
            <person name="Vesth T.C."/>
            <person name="Nybo J."/>
            <person name="Theobald S."/>
            <person name="Brandl J."/>
            <person name="Frisvad J.C."/>
            <person name="Nielsen K.F."/>
            <person name="Lyhne E.K."/>
            <person name="Kogle M.E."/>
            <person name="Kuo A."/>
            <person name="Riley R."/>
            <person name="Clum A."/>
            <person name="Nolan M."/>
            <person name="Lipzen A."/>
            <person name="Salamov A."/>
            <person name="Henrissat B."/>
            <person name="Wiebenga A."/>
            <person name="De vries R.P."/>
            <person name="Grigoriev I.V."/>
            <person name="Mortensen U.H."/>
            <person name="Andersen M.R."/>
            <person name="Baker S.E."/>
        </authorList>
    </citation>
    <scope>NUCLEOTIDE SEQUENCE [LARGE SCALE GENOMIC DNA]</scope>
    <source>
        <strain evidence="2 3">CBS 121057</strain>
    </source>
</reference>